<dbReference type="GeneID" id="20324419"/>
<dbReference type="RefSeq" id="XP_009174832.1">
    <property type="nucleotide sequence ID" value="XM_009176568.1"/>
</dbReference>
<dbReference type="Proteomes" id="UP000054324">
    <property type="component" value="Unassembled WGS sequence"/>
</dbReference>
<dbReference type="AlphaFoldDB" id="A0A074Z352"/>
<dbReference type="KEGG" id="ovi:T265_10251"/>
<gene>
    <name evidence="1" type="ORF">T265_10251</name>
</gene>
<reference evidence="1 2" key="1">
    <citation type="submission" date="2013-11" db="EMBL/GenBank/DDBJ databases">
        <title>Opisthorchis viverrini - life in the bile duct.</title>
        <authorList>
            <person name="Young N.D."/>
            <person name="Nagarajan N."/>
            <person name="Lin S.J."/>
            <person name="Korhonen P.K."/>
            <person name="Jex A.R."/>
            <person name="Hall R.S."/>
            <person name="Safavi-Hemami H."/>
            <person name="Kaewkong W."/>
            <person name="Bertrand D."/>
            <person name="Gao S."/>
            <person name="Seet Q."/>
            <person name="Wongkham S."/>
            <person name="Teh B.T."/>
            <person name="Wongkham C."/>
            <person name="Intapan P.M."/>
            <person name="Maleewong W."/>
            <person name="Yang X."/>
            <person name="Hu M."/>
            <person name="Wang Z."/>
            <person name="Hofmann A."/>
            <person name="Sternberg P.W."/>
            <person name="Tan P."/>
            <person name="Wang J."/>
            <person name="Gasser R.B."/>
        </authorList>
    </citation>
    <scope>NUCLEOTIDE SEQUENCE [LARGE SCALE GENOMIC DNA]</scope>
</reference>
<keyword evidence="2" id="KW-1185">Reference proteome</keyword>
<evidence type="ECO:0000313" key="2">
    <source>
        <dbReference type="Proteomes" id="UP000054324"/>
    </source>
</evidence>
<dbReference type="EMBL" id="KL596968">
    <property type="protein sequence ID" value="KER21433.1"/>
    <property type="molecule type" value="Genomic_DNA"/>
</dbReference>
<proteinExistence type="predicted"/>
<dbReference type="CTD" id="20324419"/>
<name>A0A074Z352_OPIVI</name>
<protein>
    <submittedName>
        <fullName evidence="1">Uncharacterized protein</fullName>
    </submittedName>
</protein>
<organism evidence="1 2">
    <name type="scientific">Opisthorchis viverrini</name>
    <name type="common">Southeast Asian liver fluke</name>
    <dbReference type="NCBI Taxonomy" id="6198"/>
    <lineage>
        <taxon>Eukaryota</taxon>
        <taxon>Metazoa</taxon>
        <taxon>Spiralia</taxon>
        <taxon>Lophotrochozoa</taxon>
        <taxon>Platyhelminthes</taxon>
        <taxon>Trematoda</taxon>
        <taxon>Digenea</taxon>
        <taxon>Opisthorchiida</taxon>
        <taxon>Opisthorchiata</taxon>
        <taxon>Opisthorchiidae</taxon>
        <taxon>Opisthorchis</taxon>
    </lineage>
</organism>
<evidence type="ECO:0000313" key="1">
    <source>
        <dbReference type="EMBL" id="KER21433.1"/>
    </source>
</evidence>
<sequence length="108" mass="12518">MAVRLGPFEQRDRDVYRCSTIVFSEPKLVWVRAGKSTSKRLESEFSVVPRILPLSDMFSTRSCVGWDICYLSQLTDTRKESIPAATNRKHCAVFMISWIKGHTQNHRR</sequence>
<accession>A0A074Z352</accession>